<dbReference type="InterPro" id="IPR036768">
    <property type="entry name" value="PolIII_chi_sf"/>
</dbReference>
<name>A0ABT6JD93_9GAMM</name>
<dbReference type="SUPFAM" id="SSF102400">
    <property type="entry name" value="DNA polymerase III chi subunit"/>
    <property type="match status" value="1"/>
</dbReference>
<keyword evidence="2" id="KW-1185">Reference proteome</keyword>
<dbReference type="RefSeq" id="WP_280576114.1">
    <property type="nucleotide sequence ID" value="NZ_JARXRM010000045.1"/>
</dbReference>
<keyword evidence="1" id="KW-0808">Transferase</keyword>
<protein>
    <submittedName>
        <fullName evidence="1">DNA polymerase III subunit chi</fullName>
        <ecNumber evidence="1">2.7.7.7</ecNumber>
    </submittedName>
</protein>
<dbReference type="EC" id="2.7.7.7" evidence="1"/>
<accession>A0ABT6JD93</accession>
<dbReference type="InterPro" id="IPR007459">
    <property type="entry name" value="DNA_pol3_chi"/>
</dbReference>
<dbReference type="EMBL" id="JARXRM010000045">
    <property type="protein sequence ID" value="MDH5824777.1"/>
    <property type="molecule type" value="Genomic_DNA"/>
</dbReference>
<evidence type="ECO:0000313" key="1">
    <source>
        <dbReference type="EMBL" id="MDH5824777.1"/>
    </source>
</evidence>
<gene>
    <name evidence="1" type="ORF">QFW77_17550</name>
</gene>
<reference evidence="1 2" key="1">
    <citation type="submission" date="2023-04" db="EMBL/GenBank/DDBJ databases">
        <title>Luteimonas endophyticus RD2P54.</title>
        <authorList>
            <person name="Sun J.-Q."/>
        </authorList>
    </citation>
    <scope>NUCLEOTIDE SEQUENCE [LARGE SCALE GENOMIC DNA]</scope>
    <source>
        <strain evidence="1 2">RD2P54</strain>
    </source>
</reference>
<sequence length="139" mass="15767">MRADFYLIAKPRFRAEPLRLVCELARKAHDANLPTLVLARDREQAEALDDLLWDMGEDAYVAHQIAGGEEDDDTPVLIASPELDPPMRPLVINLRDAAVEGGFERVLEVVPADESARGPLRERWKRYKALGLELKKYDM</sequence>
<dbReference type="Pfam" id="PF04364">
    <property type="entry name" value="DNA_pol3_chi"/>
    <property type="match status" value="1"/>
</dbReference>
<comment type="caution">
    <text evidence="1">The sequence shown here is derived from an EMBL/GenBank/DDBJ whole genome shotgun (WGS) entry which is preliminary data.</text>
</comment>
<dbReference type="Gene3D" id="3.40.50.10110">
    <property type="entry name" value="DNA polymerase III subunit chi"/>
    <property type="match status" value="1"/>
</dbReference>
<dbReference type="Proteomes" id="UP001156940">
    <property type="component" value="Unassembled WGS sequence"/>
</dbReference>
<proteinExistence type="predicted"/>
<evidence type="ECO:0000313" key="2">
    <source>
        <dbReference type="Proteomes" id="UP001156940"/>
    </source>
</evidence>
<dbReference type="GO" id="GO:0003887">
    <property type="term" value="F:DNA-directed DNA polymerase activity"/>
    <property type="evidence" value="ECO:0007669"/>
    <property type="project" value="UniProtKB-EC"/>
</dbReference>
<dbReference type="PANTHER" id="PTHR38767:SF1">
    <property type="entry name" value="DNA POLYMERASE III SUBUNIT CHI"/>
    <property type="match status" value="1"/>
</dbReference>
<keyword evidence="1" id="KW-0548">Nucleotidyltransferase</keyword>
<dbReference type="PANTHER" id="PTHR38767">
    <property type="entry name" value="DNA POLYMERASE III SUBUNIT CHI"/>
    <property type="match status" value="1"/>
</dbReference>
<organism evidence="1 2">
    <name type="scientific">Luteimonas endophytica</name>
    <dbReference type="NCBI Taxonomy" id="3042023"/>
    <lineage>
        <taxon>Bacteria</taxon>
        <taxon>Pseudomonadati</taxon>
        <taxon>Pseudomonadota</taxon>
        <taxon>Gammaproteobacteria</taxon>
        <taxon>Lysobacterales</taxon>
        <taxon>Lysobacteraceae</taxon>
        <taxon>Luteimonas</taxon>
    </lineage>
</organism>